<dbReference type="PANTHER" id="PTHR35046">
    <property type="entry name" value="ZINC KNUCKLE (CCHC-TYPE) FAMILY PROTEIN"/>
    <property type="match status" value="1"/>
</dbReference>
<organism evidence="1 2">
    <name type="scientific">Stephania japonica</name>
    <dbReference type="NCBI Taxonomy" id="461633"/>
    <lineage>
        <taxon>Eukaryota</taxon>
        <taxon>Viridiplantae</taxon>
        <taxon>Streptophyta</taxon>
        <taxon>Embryophyta</taxon>
        <taxon>Tracheophyta</taxon>
        <taxon>Spermatophyta</taxon>
        <taxon>Magnoliopsida</taxon>
        <taxon>Ranunculales</taxon>
        <taxon>Menispermaceae</taxon>
        <taxon>Menispermoideae</taxon>
        <taxon>Cissampelideae</taxon>
        <taxon>Stephania</taxon>
    </lineage>
</organism>
<sequence>MDEAVKESQVVHALVLRQILVGNEKESVSEIPGQVQPLLEEFVEIVTDELPDGLPPMRYIQHHIDLIPGASLPNLLHYRMGSKESEVLHDKVQELLQKRHIREYPRHLMWRMFYHSIQMMSLCIQKTRGRVFLRWERMIAWQLQMFCGTITFDPRIRLSLGLYQEISIFLFS</sequence>
<proteinExistence type="predicted"/>
<dbReference type="AlphaFoldDB" id="A0AAP0P037"/>
<dbReference type="Proteomes" id="UP001417504">
    <property type="component" value="Unassembled WGS sequence"/>
</dbReference>
<evidence type="ECO:0000313" key="1">
    <source>
        <dbReference type="EMBL" id="KAK9122591.1"/>
    </source>
</evidence>
<dbReference type="EMBL" id="JBBNAE010000005">
    <property type="protein sequence ID" value="KAK9122591.1"/>
    <property type="molecule type" value="Genomic_DNA"/>
</dbReference>
<name>A0AAP0P037_9MAGN</name>
<evidence type="ECO:0000313" key="2">
    <source>
        <dbReference type="Proteomes" id="UP001417504"/>
    </source>
</evidence>
<dbReference type="InterPro" id="IPR043502">
    <property type="entry name" value="DNA/RNA_pol_sf"/>
</dbReference>
<dbReference type="Gene3D" id="3.10.10.10">
    <property type="entry name" value="HIV Type 1 Reverse Transcriptase, subunit A, domain 1"/>
    <property type="match status" value="1"/>
</dbReference>
<protein>
    <submittedName>
        <fullName evidence="1">Uncharacterized protein</fullName>
    </submittedName>
</protein>
<dbReference type="PANTHER" id="PTHR35046:SF18">
    <property type="entry name" value="RNA-DIRECTED DNA POLYMERASE"/>
    <property type="match status" value="1"/>
</dbReference>
<comment type="caution">
    <text evidence="1">The sequence shown here is derived from an EMBL/GenBank/DDBJ whole genome shotgun (WGS) entry which is preliminary data.</text>
</comment>
<reference evidence="1 2" key="1">
    <citation type="submission" date="2024-01" db="EMBL/GenBank/DDBJ databases">
        <title>Genome assemblies of Stephania.</title>
        <authorList>
            <person name="Yang L."/>
        </authorList>
    </citation>
    <scope>NUCLEOTIDE SEQUENCE [LARGE SCALE GENOMIC DNA]</scope>
    <source>
        <strain evidence="1">QJT</strain>
        <tissue evidence="1">Leaf</tissue>
    </source>
</reference>
<dbReference type="SUPFAM" id="SSF56672">
    <property type="entry name" value="DNA/RNA polymerases"/>
    <property type="match status" value="1"/>
</dbReference>
<keyword evidence="2" id="KW-1185">Reference proteome</keyword>
<gene>
    <name evidence="1" type="ORF">Sjap_012193</name>
</gene>
<accession>A0AAP0P037</accession>